<dbReference type="PANTHER" id="PTHR43249">
    <property type="entry name" value="UDP-N-ACETYL-2-AMINO-2-DEOXY-D-GLUCURONATE OXIDASE"/>
    <property type="match status" value="1"/>
</dbReference>
<dbReference type="InterPro" id="IPR036291">
    <property type="entry name" value="NAD(P)-bd_dom_sf"/>
</dbReference>
<dbReference type="InterPro" id="IPR052515">
    <property type="entry name" value="Gfo/Idh/MocA_Oxidoreductase"/>
</dbReference>
<dbReference type="Proteomes" id="UP000289856">
    <property type="component" value="Chromosome"/>
</dbReference>
<gene>
    <name evidence="3" type="ORF">KCTCHS21_22390</name>
</gene>
<reference evidence="3 4" key="1">
    <citation type="submission" date="2019-01" db="EMBL/GenBank/DDBJ databases">
        <title>Complete genome sequence of Cohnella hallensis HS21 isolated from Korean fir (Abies koreana) rhizospheric soil.</title>
        <authorList>
            <person name="Jiang L."/>
            <person name="Kang S.W."/>
            <person name="Kim S."/>
            <person name="Jung J."/>
            <person name="Kim C.Y."/>
            <person name="Kim D.H."/>
            <person name="Kim S.W."/>
            <person name="Lee J."/>
        </authorList>
    </citation>
    <scope>NUCLEOTIDE SEQUENCE [LARGE SCALE GENOMIC DNA]</scope>
    <source>
        <strain evidence="3 4">HS21</strain>
    </source>
</reference>
<dbReference type="Gene3D" id="3.30.360.10">
    <property type="entry name" value="Dihydrodipicolinate Reductase, domain 2"/>
    <property type="match status" value="1"/>
</dbReference>
<dbReference type="SUPFAM" id="SSF55347">
    <property type="entry name" value="Glyceraldehyde-3-phosphate dehydrogenase-like, C-terminal domain"/>
    <property type="match status" value="1"/>
</dbReference>
<evidence type="ECO:0000259" key="2">
    <source>
        <dbReference type="Pfam" id="PF22725"/>
    </source>
</evidence>
<dbReference type="PANTHER" id="PTHR43249:SF1">
    <property type="entry name" value="D-GLUCOSIDE 3-DEHYDROGENASE"/>
    <property type="match status" value="1"/>
</dbReference>
<proteinExistence type="predicted"/>
<dbReference type="InterPro" id="IPR000683">
    <property type="entry name" value="Gfo/Idh/MocA-like_OxRdtase_N"/>
</dbReference>
<evidence type="ECO:0000259" key="1">
    <source>
        <dbReference type="Pfam" id="PF01408"/>
    </source>
</evidence>
<organism evidence="3 4">
    <name type="scientific">Cohnella abietis</name>
    <dbReference type="NCBI Taxonomy" id="2507935"/>
    <lineage>
        <taxon>Bacteria</taxon>
        <taxon>Bacillati</taxon>
        <taxon>Bacillota</taxon>
        <taxon>Bacilli</taxon>
        <taxon>Bacillales</taxon>
        <taxon>Paenibacillaceae</taxon>
        <taxon>Cohnella</taxon>
    </lineage>
</organism>
<accession>A0A3T1D402</accession>
<dbReference type="Pfam" id="PF22725">
    <property type="entry name" value="GFO_IDH_MocA_C3"/>
    <property type="match status" value="1"/>
</dbReference>
<dbReference type="SUPFAM" id="SSF51735">
    <property type="entry name" value="NAD(P)-binding Rossmann-fold domains"/>
    <property type="match status" value="1"/>
</dbReference>
<dbReference type="Gene3D" id="3.40.50.720">
    <property type="entry name" value="NAD(P)-binding Rossmann-like Domain"/>
    <property type="match status" value="1"/>
</dbReference>
<sequence length="356" mass="38547">MTNGENIRLGFVGAGTMGLLHMETFGRITGVEMKAVADVSAIRAQAAATDYGLERAYTDSLELIEAPDIDAIVISVPNAFHAELACSALRAGKHVLLEKPMAMNAEEARQVLHAEKESGKTLMIGHQMRWKWPFPEVKRQIAEGKLGQIYYVKTGWLRRKGIPGWGSAYTSQAMMGGGSAVDIGVHMLDIALYLCSSSKPVGVYGASFGEIGKQRKGMGTWGIPNLAGKFDVDDLAVAMIRMEDGAVIHLEVSWAAFTDGEENGPYVHLMGNQGGVSIRDSGSHWMTECFDDSVDIPVAGAEERGDERLNLAEHFLHCVRTGSTPITDGRSGFVNQTIIDALYLSSKTGKEVQLEL</sequence>
<keyword evidence="4" id="KW-1185">Reference proteome</keyword>
<dbReference type="KEGG" id="cohn:KCTCHS21_22390"/>
<evidence type="ECO:0000313" key="4">
    <source>
        <dbReference type="Proteomes" id="UP000289856"/>
    </source>
</evidence>
<evidence type="ECO:0000313" key="3">
    <source>
        <dbReference type="EMBL" id="BBI32840.1"/>
    </source>
</evidence>
<dbReference type="Pfam" id="PF01408">
    <property type="entry name" value="GFO_IDH_MocA"/>
    <property type="match status" value="1"/>
</dbReference>
<dbReference type="OrthoDB" id="9815825at2"/>
<dbReference type="RefSeq" id="WP_130607671.1">
    <property type="nucleotide sequence ID" value="NZ_AP019400.1"/>
</dbReference>
<name>A0A3T1D402_9BACL</name>
<dbReference type="AlphaFoldDB" id="A0A3T1D402"/>
<dbReference type="InterPro" id="IPR055170">
    <property type="entry name" value="GFO_IDH_MocA-like_dom"/>
</dbReference>
<dbReference type="GO" id="GO:0000166">
    <property type="term" value="F:nucleotide binding"/>
    <property type="evidence" value="ECO:0007669"/>
    <property type="project" value="InterPro"/>
</dbReference>
<feature type="domain" description="GFO/IDH/MocA-like oxidoreductase" evidence="2">
    <location>
        <begin position="136"/>
        <end position="275"/>
    </location>
</feature>
<feature type="domain" description="Gfo/Idh/MocA-like oxidoreductase N-terminal" evidence="1">
    <location>
        <begin position="7"/>
        <end position="126"/>
    </location>
</feature>
<dbReference type="EMBL" id="AP019400">
    <property type="protein sequence ID" value="BBI32840.1"/>
    <property type="molecule type" value="Genomic_DNA"/>
</dbReference>
<protein>
    <submittedName>
        <fullName evidence="3">Oxidoreductase</fullName>
    </submittedName>
</protein>